<proteinExistence type="predicted"/>
<dbReference type="EMBL" id="GBRH01252917">
    <property type="protein sequence ID" value="JAD44978.1"/>
    <property type="molecule type" value="Transcribed_RNA"/>
</dbReference>
<organism evidence="1">
    <name type="scientific">Arundo donax</name>
    <name type="common">Giant reed</name>
    <name type="synonym">Donax arundinaceus</name>
    <dbReference type="NCBI Taxonomy" id="35708"/>
    <lineage>
        <taxon>Eukaryota</taxon>
        <taxon>Viridiplantae</taxon>
        <taxon>Streptophyta</taxon>
        <taxon>Embryophyta</taxon>
        <taxon>Tracheophyta</taxon>
        <taxon>Spermatophyta</taxon>
        <taxon>Magnoliopsida</taxon>
        <taxon>Liliopsida</taxon>
        <taxon>Poales</taxon>
        <taxon>Poaceae</taxon>
        <taxon>PACMAD clade</taxon>
        <taxon>Arundinoideae</taxon>
        <taxon>Arundineae</taxon>
        <taxon>Arundo</taxon>
    </lineage>
</organism>
<dbReference type="AlphaFoldDB" id="A0A0A9A4V0"/>
<sequence length="16" mass="1938">MLVNHWLGKVNEFYTS</sequence>
<accession>A0A0A9A4V0</accession>
<protein>
    <submittedName>
        <fullName evidence="1">Uncharacterized protein</fullName>
    </submittedName>
</protein>
<reference evidence="1" key="1">
    <citation type="submission" date="2014-09" db="EMBL/GenBank/DDBJ databases">
        <authorList>
            <person name="Magalhaes I.L.F."/>
            <person name="Oliveira U."/>
            <person name="Santos F.R."/>
            <person name="Vidigal T.H.D.A."/>
            <person name="Brescovit A.D."/>
            <person name="Santos A.J."/>
        </authorList>
    </citation>
    <scope>NUCLEOTIDE SEQUENCE</scope>
    <source>
        <tissue evidence="1">Shoot tissue taken approximately 20 cm above the soil surface</tissue>
    </source>
</reference>
<name>A0A0A9A4V0_ARUDO</name>
<evidence type="ECO:0000313" key="1">
    <source>
        <dbReference type="EMBL" id="JAD44978.1"/>
    </source>
</evidence>
<reference evidence="1" key="2">
    <citation type="journal article" date="2015" name="Data Brief">
        <title>Shoot transcriptome of the giant reed, Arundo donax.</title>
        <authorList>
            <person name="Barrero R.A."/>
            <person name="Guerrero F.D."/>
            <person name="Moolhuijzen P."/>
            <person name="Goolsby J.A."/>
            <person name="Tidwell J."/>
            <person name="Bellgard S.E."/>
            <person name="Bellgard M.I."/>
        </authorList>
    </citation>
    <scope>NUCLEOTIDE SEQUENCE</scope>
    <source>
        <tissue evidence="1">Shoot tissue taken approximately 20 cm above the soil surface</tissue>
    </source>
</reference>